<dbReference type="InterPro" id="IPR026992">
    <property type="entry name" value="DIOX_N"/>
</dbReference>
<dbReference type="PRINTS" id="PR00682">
    <property type="entry name" value="IPNSYNTHASE"/>
</dbReference>
<dbReference type="EMBL" id="MU004234">
    <property type="protein sequence ID" value="KAF2670249.1"/>
    <property type="molecule type" value="Genomic_DNA"/>
</dbReference>
<evidence type="ECO:0000313" key="4">
    <source>
        <dbReference type="EMBL" id="KAF2670249.1"/>
    </source>
</evidence>
<dbReference type="InterPro" id="IPR050231">
    <property type="entry name" value="Iron_ascorbate_oxido_reductase"/>
</dbReference>
<protein>
    <submittedName>
        <fullName evidence="4">Clavaminate synthase-like protein</fullName>
    </submittedName>
</protein>
<evidence type="ECO:0000256" key="1">
    <source>
        <dbReference type="ARBA" id="ARBA00008056"/>
    </source>
</evidence>
<dbReference type="Gene3D" id="2.60.120.330">
    <property type="entry name" value="B-lactam Antibiotic, Isopenicillin N Synthase, Chain"/>
    <property type="match status" value="1"/>
</dbReference>
<dbReference type="OrthoDB" id="288590at2759"/>
<keyword evidence="2" id="KW-0479">Metal-binding</keyword>
<proteinExistence type="inferred from homology"/>
<evidence type="ECO:0000313" key="5">
    <source>
        <dbReference type="Proteomes" id="UP000799302"/>
    </source>
</evidence>
<keyword evidence="2" id="KW-0560">Oxidoreductase</keyword>
<dbReference type="PANTHER" id="PTHR47990">
    <property type="entry name" value="2-OXOGLUTARATE (2OG) AND FE(II)-DEPENDENT OXYGENASE SUPERFAMILY PROTEIN-RELATED"/>
    <property type="match status" value="1"/>
</dbReference>
<dbReference type="AlphaFoldDB" id="A0A6A6UD78"/>
<dbReference type="InterPro" id="IPR005123">
    <property type="entry name" value="Oxoglu/Fe-dep_dioxygenase_dom"/>
</dbReference>
<dbReference type="InterPro" id="IPR027443">
    <property type="entry name" value="IPNS-like_sf"/>
</dbReference>
<feature type="domain" description="Fe2OG dioxygenase" evidence="3">
    <location>
        <begin position="178"/>
        <end position="279"/>
    </location>
</feature>
<dbReference type="PROSITE" id="PS51471">
    <property type="entry name" value="FE2OG_OXY"/>
    <property type="match status" value="1"/>
</dbReference>
<evidence type="ECO:0000259" key="3">
    <source>
        <dbReference type="PROSITE" id="PS51471"/>
    </source>
</evidence>
<dbReference type="GO" id="GO:0046872">
    <property type="term" value="F:metal ion binding"/>
    <property type="evidence" value="ECO:0007669"/>
    <property type="project" value="UniProtKB-KW"/>
</dbReference>
<name>A0A6A6UD78_9PEZI</name>
<dbReference type="SUPFAM" id="SSF51197">
    <property type="entry name" value="Clavaminate synthase-like"/>
    <property type="match status" value="1"/>
</dbReference>
<dbReference type="Proteomes" id="UP000799302">
    <property type="component" value="Unassembled WGS sequence"/>
</dbReference>
<evidence type="ECO:0000256" key="2">
    <source>
        <dbReference type="RuleBase" id="RU003682"/>
    </source>
</evidence>
<keyword evidence="2" id="KW-0408">Iron</keyword>
<gene>
    <name evidence="4" type="ORF">BT63DRAFT_232836</name>
</gene>
<reference evidence="4" key="1">
    <citation type="journal article" date="2020" name="Stud. Mycol.">
        <title>101 Dothideomycetes genomes: a test case for predicting lifestyles and emergence of pathogens.</title>
        <authorList>
            <person name="Haridas S."/>
            <person name="Albert R."/>
            <person name="Binder M."/>
            <person name="Bloem J."/>
            <person name="Labutti K."/>
            <person name="Salamov A."/>
            <person name="Andreopoulos B."/>
            <person name="Baker S."/>
            <person name="Barry K."/>
            <person name="Bills G."/>
            <person name="Bluhm B."/>
            <person name="Cannon C."/>
            <person name="Castanera R."/>
            <person name="Culley D."/>
            <person name="Daum C."/>
            <person name="Ezra D."/>
            <person name="Gonzalez J."/>
            <person name="Henrissat B."/>
            <person name="Kuo A."/>
            <person name="Liang C."/>
            <person name="Lipzen A."/>
            <person name="Lutzoni F."/>
            <person name="Magnuson J."/>
            <person name="Mondo S."/>
            <person name="Nolan M."/>
            <person name="Ohm R."/>
            <person name="Pangilinan J."/>
            <person name="Park H.-J."/>
            <person name="Ramirez L."/>
            <person name="Alfaro M."/>
            <person name="Sun H."/>
            <person name="Tritt A."/>
            <person name="Yoshinaga Y."/>
            <person name="Zwiers L.-H."/>
            <person name="Turgeon B."/>
            <person name="Goodwin S."/>
            <person name="Spatafora J."/>
            <person name="Crous P."/>
            <person name="Grigoriev I."/>
        </authorList>
    </citation>
    <scope>NUCLEOTIDE SEQUENCE</scope>
    <source>
        <strain evidence="4">CBS 115976</strain>
    </source>
</reference>
<comment type="similarity">
    <text evidence="1 2">Belongs to the iron/ascorbate-dependent oxidoreductase family.</text>
</comment>
<dbReference type="GO" id="GO:0044283">
    <property type="term" value="P:small molecule biosynthetic process"/>
    <property type="evidence" value="ECO:0007669"/>
    <property type="project" value="UniProtKB-ARBA"/>
</dbReference>
<dbReference type="Pfam" id="PF03171">
    <property type="entry name" value="2OG-FeII_Oxy"/>
    <property type="match status" value="1"/>
</dbReference>
<organism evidence="4 5">
    <name type="scientific">Microthyrium microscopicum</name>
    <dbReference type="NCBI Taxonomy" id="703497"/>
    <lineage>
        <taxon>Eukaryota</taxon>
        <taxon>Fungi</taxon>
        <taxon>Dikarya</taxon>
        <taxon>Ascomycota</taxon>
        <taxon>Pezizomycotina</taxon>
        <taxon>Dothideomycetes</taxon>
        <taxon>Dothideomycetes incertae sedis</taxon>
        <taxon>Microthyriales</taxon>
        <taxon>Microthyriaceae</taxon>
        <taxon>Microthyrium</taxon>
    </lineage>
</organism>
<dbReference type="GO" id="GO:0016491">
    <property type="term" value="F:oxidoreductase activity"/>
    <property type="evidence" value="ECO:0007669"/>
    <property type="project" value="UniProtKB-KW"/>
</dbReference>
<dbReference type="InterPro" id="IPR044861">
    <property type="entry name" value="IPNS-like_FE2OG_OXY"/>
</dbReference>
<keyword evidence="5" id="KW-1185">Reference proteome</keyword>
<accession>A0A6A6UD78</accession>
<dbReference type="Pfam" id="PF14226">
    <property type="entry name" value="DIOX_N"/>
    <property type="match status" value="1"/>
</dbReference>
<sequence>MSTLPVISLAPLLTTLPSPSDLQNTLNALSSACTTHGFFYLTDHGIPPERLKQVLTLTRNFFKTASPADKERLARQDPDGARGFQRLGENVTLGKRDAHEAVDFYREWDESNSSLRPKDGTLGGKNLWPEQPADLKAEMNKYVEEVLKVGSVLVEAMGRALGLDGDEANELVRCTDKSFWVMRMIGYPPLEDCAEGVSCGEHTDYGCVTLLLADETPNALQVLTRSGEWIYANPIPGAYVVNIGDMIERWTNGLWKSTLHRVIHTGSNYRVSVPFFFEPNFNARIRPLKKCIEKTGGKEIGDEVVYGDHLIGKIKGNFY</sequence>